<dbReference type="InterPro" id="IPR027417">
    <property type="entry name" value="P-loop_NTPase"/>
</dbReference>
<dbReference type="SUPFAM" id="SSF52540">
    <property type="entry name" value="P-loop containing nucleoside triphosphate hydrolases"/>
    <property type="match status" value="1"/>
</dbReference>
<keyword evidence="1" id="KW-0677">Repeat</keyword>
<gene>
    <name evidence="5" type="ORF">FIBSPDRAFT_798485</name>
</gene>
<dbReference type="InterPro" id="IPR056884">
    <property type="entry name" value="NPHP3-like_N"/>
</dbReference>
<dbReference type="InterPro" id="IPR054471">
    <property type="entry name" value="GPIID_WHD"/>
</dbReference>
<dbReference type="Pfam" id="PF24883">
    <property type="entry name" value="NPHP3_N"/>
    <property type="match status" value="1"/>
</dbReference>
<evidence type="ECO:0000313" key="5">
    <source>
        <dbReference type="EMBL" id="KZP12761.1"/>
    </source>
</evidence>
<feature type="compositionally biased region" description="Polar residues" evidence="2">
    <location>
        <begin position="39"/>
        <end position="54"/>
    </location>
</feature>
<dbReference type="OrthoDB" id="7464126at2759"/>
<feature type="region of interest" description="Disordered" evidence="2">
    <location>
        <begin position="1"/>
        <end position="54"/>
    </location>
</feature>
<sequence>MISRNDRALSGTSTTGDIDRPRRKEPRLEFDDRLRDSNAEASSSTLPPVSSAQSFNTSNVSGVVTNVGGHIINVDCIVNLTNEEKAFAKEVCRWLAAPEPSRNYHAARETNHAHTGSWFICGNAFTRWKAVPDELLWLYGSPGCGKTIICSSVVEDMIKHCKEQPSSACAYFFFDSRNAESELSLHEKFVRSLILQLWHQLGRMPAALKDMYGDGPSHPEPSLAVLEAALQTIIGEFQHAYIIIDALDECEDRHKLLRWLKGIRCWRGGRLHMLLSSRRERDIEDSLAILNELGRVSFAGGSANPDIVKFLDESLVELTRWDYEIRKLIRYTLLEGADGSFRWVALQLEELIQCSNLRSLRQQLRALPKDIEGTYQRLLLRASKRDDLRRFLQWMAFSERPIALEELAEVVTVDFQASDRPCYDLDLRYMDIKDVLTICSGFVTQFEGIVKLSHMSVKDYLISDQIASGPAAYYQINSSQSHSLIAQTCLAYLLHFGILNSLDDVSIANLPLARYAAEHWTFHFRGCNDISLPMALQTLLS</sequence>
<evidence type="ECO:0000259" key="4">
    <source>
        <dbReference type="Pfam" id="PF24883"/>
    </source>
</evidence>
<dbReference type="Gene3D" id="3.40.50.300">
    <property type="entry name" value="P-loop containing nucleotide triphosphate hydrolases"/>
    <property type="match status" value="1"/>
</dbReference>
<feature type="non-terminal residue" evidence="5">
    <location>
        <position position="541"/>
    </location>
</feature>
<feature type="domain" description="Nephrocystin 3-like N-terminal" evidence="4">
    <location>
        <begin position="115"/>
        <end position="278"/>
    </location>
</feature>
<evidence type="ECO:0000259" key="3">
    <source>
        <dbReference type="Pfam" id="PF22939"/>
    </source>
</evidence>
<proteinExistence type="predicted"/>
<evidence type="ECO:0000256" key="1">
    <source>
        <dbReference type="ARBA" id="ARBA00022737"/>
    </source>
</evidence>
<name>A0A166BLF5_9AGAM</name>
<keyword evidence="6" id="KW-1185">Reference proteome</keyword>
<protein>
    <submittedName>
        <fullName evidence="5">Uncharacterized protein</fullName>
    </submittedName>
</protein>
<organism evidence="5 6">
    <name type="scientific">Athelia psychrophila</name>
    <dbReference type="NCBI Taxonomy" id="1759441"/>
    <lineage>
        <taxon>Eukaryota</taxon>
        <taxon>Fungi</taxon>
        <taxon>Dikarya</taxon>
        <taxon>Basidiomycota</taxon>
        <taxon>Agaricomycotina</taxon>
        <taxon>Agaricomycetes</taxon>
        <taxon>Agaricomycetidae</taxon>
        <taxon>Atheliales</taxon>
        <taxon>Atheliaceae</taxon>
        <taxon>Athelia</taxon>
    </lineage>
</organism>
<dbReference type="PANTHER" id="PTHR10039">
    <property type="entry name" value="AMELOGENIN"/>
    <property type="match status" value="1"/>
</dbReference>
<dbReference type="AlphaFoldDB" id="A0A166BLF5"/>
<reference evidence="5 6" key="1">
    <citation type="journal article" date="2016" name="Mol. Biol. Evol.">
        <title>Comparative Genomics of Early-Diverging Mushroom-Forming Fungi Provides Insights into the Origins of Lignocellulose Decay Capabilities.</title>
        <authorList>
            <person name="Nagy L.G."/>
            <person name="Riley R."/>
            <person name="Tritt A."/>
            <person name="Adam C."/>
            <person name="Daum C."/>
            <person name="Floudas D."/>
            <person name="Sun H."/>
            <person name="Yadav J.S."/>
            <person name="Pangilinan J."/>
            <person name="Larsson K.H."/>
            <person name="Matsuura K."/>
            <person name="Barry K."/>
            <person name="Labutti K."/>
            <person name="Kuo R."/>
            <person name="Ohm R.A."/>
            <person name="Bhattacharya S.S."/>
            <person name="Shirouzu T."/>
            <person name="Yoshinaga Y."/>
            <person name="Martin F.M."/>
            <person name="Grigoriev I.V."/>
            <person name="Hibbett D.S."/>
        </authorList>
    </citation>
    <scope>NUCLEOTIDE SEQUENCE [LARGE SCALE GENOMIC DNA]</scope>
    <source>
        <strain evidence="5 6">CBS 109695</strain>
    </source>
</reference>
<dbReference type="Pfam" id="PF22939">
    <property type="entry name" value="WHD_GPIID"/>
    <property type="match status" value="1"/>
</dbReference>
<accession>A0A166BLF5</accession>
<dbReference type="EMBL" id="KV417642">
    <property type="protein sequence ID" value="KZP12761.1"/>
    <property type="molecule type" value="Genomic_DNA"/>
</dbReference>
<feature type="compositionally biased region" description="Basic and acidic residues" evidence="2">
    <location>
        <begin position="17"/>
        <end position="38"/>
    </location>
</feature>
<dbReference type="PANTHER" id="PTHR10039:SF16">
    <property type="entry name" value="GPI INOSITOL-DEACYLASE"/>
    <property type="match status" value="1"/>
</dbReference>
<dbReference type="Proteomes" id="UP000076532">
    <property type="component" value="Unassembled WGS sequence"/>
</dbReference>
<feature type="domain" description="GPI inositol-deacylase winged helix" evidence="3">
    <location>
        <begin position="381"/>
        <end position="468"/>
    </location>
</feature>
<evidence type="ECO:0000313" key="6">
    <source>
        <dbReference type="Proteomes" id="UP000076532"/>
    </source>
</evidence>
<evidence type="ECO:0000256" key="2">
    <source>
        <dbReference type="SAM" id="MobiDB-lite"/>
    </source>
</evidence>